<evidence type="ECO:0000313" key="3">
    <source>
        <dbReference type="Proteomes" id="UP000252081"/>
    </source>
</evidence>
<dbReference type="Gene3D" id="3.40.50.720">
    <property type="entry name" value="NAD(P)-binding Rossmann-like Domain"/>
    <property type="match status" value="1"/>
</dbReference>
<dbReference type="InterPro" id="IPR008030">
    <property type="entry name" value="NmrA-like"/>
</dbReference>
<evidence type="ECO:0000313" key="2">
    <source>
        <dbReference type="EMBL" id="RBQ11414.1"/>
    </source>
</evidence>
<dbReference type="Pfam" id="PF05368">
    <property type="entry name" value="NmrA"/>
    <property type="match status" value="1"/>
</dbReference>
<keyword evidence="3" id="KW-1185">Reference proteome</keyword>
<dbReference type="EMBL" id="QNQU01000002">
    <property type="protein sequence ID" value="RBQ11414.1"/>
    <property type="molecule type" value="Genomic_DNA"/>
</dbReference>
<dbReference type="OrthoDB" id="112777at2"/>
<dbReference type="PANTHER" id="PTHR43162:SF1">
    <property type="entry name" value="PRESTALK A DIFFERENTIATION PROTEIN A"/>
    <property type="match status" value="1"/>
</dbReference>
<organism evidence="2 3">
    <name type="scientific">Pedobacter miscanthi</name>
    <dbReference type="NCBI Taxonomy" id="2259170"/>
    <lineage>
        <taxon>Bacteria</taxon>
        <taxon>Pseudomonadati</taxon>
        <taxon>Bacteroidota</taxon>
        <taxon>Sphingobacteriia</taxon>
        <taxon>Sphingobacteriales</taxon>
        <taxon>Sphingobacteriaceae</taxon>
        <taxon>Pedobacter</taxon>
    </lineage>
</organism>
<protein>
    <submittedName>
        <fullName evidence="2">NmrA family transcriptional regulator</fullName>
    </submittedName>
</protein>
<dbReference type="Gene3D" id="3.90.25.10">
    <property type="entry name" value="UDP-galactose 4-epimerase, domain 1"/>
    <property type="match status" value="1"/>
</dbReference>
<gene>
    <name evidence="2" type="ORF">DRW42_02820</name>
</gene>
<comment type="caution">
    <text evidence="2">The sequence shown here is derived from an EMBL/GenBank/DDBJ whole genome shotgun (WGS) entry which is preliminary data.</text>
</comment>
<proteinExistence type="predicted"/>
<dbReference type="RefSeq" id="WP_113947328.1">
    <property type="nucleotide sequence ID" value="NZ_QNQU01000002.1"/>
</dbReference>
<feature type="domain" description="NmrA-like" evidence="1">
    <location>
        <begin position="2"/>
        <end position="229"/>
    </location>
</feature>
<reference evidence="2 3" key="1">
    <citation type="submission" date="2018-07" db="EMBL/GenBank/DDBJ databases">
        <title>A draft genome of a endophytic bacteria, a new species of Pedobacter.</title>
        <authorList>
            <person name="Zhang Z.D."/>
            <person name="Chen Z.J."/>
        </authorList>
    </citation>
    <scope>NUCLEOTIDE SEQUENCE [LARGE SCALE GENOMIC DNA]</scope>
    <source>
        <strain evidence="2 3">RS10</strain>
    </source>
</reference>
<dbReference type="AlphaFoldDB" id="A0A366LDQ8"/>
<dbReference type="InterPro" id="IPR036291">
    <property type="entry name" value="NAD(P)-bd_dom_sf"/>
</dbReference>
<dbReference type="Proteomes" id="UP000252081">
    <property type="component" value="Unassembled WGS sequence"/>
</dbReference>
<dbReference type="InterPro" id="IPR051604">
    <property type="entry name" value="Ergot_Alk_Oxidoreductase"/>
</dbReference>
<accession>A0A366LDQ8</accession>
<sequence length="289" mass="31252">MIAITGITGHVGRVTATLLLEQKQDIKAIVRNTAKGTEWKDKGADVAIADLFDAESLTKAFEGAESIFVMTPPALDLENPIEQHLQMLEAITTAIKKSNPKKLVYLSSIGAHLAEGTGAIRKLYDMEQALTQLDIPTAGIRAGWFMENFTGSLSGAIATGNLHSFLNPTDLKVPMVAVADIGKTAAALLLQDWEGHRIIELEGPQAYSANDVAAVIGNLTGETIIASPILREDYESTYSSFGFTPNASNLMSKMNDGFNNQWIVFEKKNTEHVCGETSLEEMLGKVLQV</sequence>
<evidence type="ECO:0000259" key="1">
    <source>
        <dbReference type="Pfam" id="PF05368"/>
    </source>
</evidence>
<dbReference type="PANTHER" id="PTHR43162">
    <property type="match status" value="1"/>
</dbReference>
<dbReference type="SUPFAM" id="SSF51735">
    <property type="entry name" value="NAD(P)-binding Rossmann-fold domains"/>
    <property type="match status" value="1"/>
</dbReference>
<name>A0A366LDQ8_9SPHI</name>